<keyword evidence="2" id="KW-1185">Reference proteome</keyword>
<name>A0A392STV6_9FABA</name>
<organism evidence="1 2">
    <name type="scientific">Trifolium medium</name>
    <dbReference type="NCBI Taxonomy" id="97028"/>
    <lineage>
        <taxon>Eukaryota</taxon>
        <taxon>Viridiplantae</taxon>
        <taxon>Streptophyta</taxon>
        <taxon>Embryophyta</taxon>
        <taxon>Tracheophyta</taxon>
        <taxon>Spermatophyta</taxon>
        <taxon>Magnoliopsida</taxon>
        <taxon>eudicotyledons</taxon>
        <taxon>Gunneridae</taxon>
        <taxon>Pentapetalae</taxon>
        <taxon>rosids</taxon>
        <taxon>fabids</taxon>
        <taxon>Fabales</taxon>
        <taxon>Fabaceae</taxon>
        <taxon>Papilionoideae</taxon>
        <taxon>50 kb inversion clade</taxon>
        <taxon>NPAAA clade</taxon>
        <taxon>Hologalegina</taxon>
        <taxon>IRL clade</taxon>
        <taxon>Trifolieae</taxon>
        <taxon>Trifolium</taxon>
    </lineage>
</organism>
<dbReference type="Proteomes" id="UP000265520">
    <property type="component" value="Unassembled WGS sequence"/>
</dbReference>
<evidence type="ECO:0000313" key="1">
    <source>
        <dbReference type="EMBL" id="MCI51306.1"/>
    </source>
</evidence>
<accession>A0A392STV6</accession>
<dbReference type="AlphaFoldDB" id="A0A392STV6"/>
<evidence type="ECO:0000313" key="2">
    <source>
        <dbReference type="Proteomes" id="UP000265520"/>
    </source>
</evidence>
<comment type="caution">
    <text evidence="1">The sequence shown here is derived from an EMBL/GenBank/DDBJ whole genome shotgun (WGS) entry which is preliminary data.</text>
</comment>
<sequence>DDVREVDAPLLNNSLIPDDLIMVFFCFIEEANVTLVG</sequence>
<dbReference type="EMBL" id="LXQA010429909">
    <property type="protein sequence ID" value="MCI51306.1"/>
    <property type="molecule type" value="Genomic_DNA"/>
</dbReference>
<protein>
    <submittedName>
        <fullName evidence="1">Uncharacterized protein</fullName>
    </submittedName>
</protein>
<proteinExistence type="predicted"/>
<feature type="non-terminal residue" evidence="1">
    <location>
        <position position="1"/>
    </location>
</feature>
<reference evidence="1 2" key="1">
    <citation type="journal article" date="2018" name="Front. Plant Sci.">
        <title>Red Clover (Trifolium pratense) and Zigzag Clover (T. medium) - A Picture of Genomic Similarities and Differences.</title>
        <authorList>
            <person name="Dluhosova J."/>
            <person name="Istvanek J."/>
            <person name="Nedelnik J."/>
            <person name="Repkova J."/>
        </authorList>
    </citation>
    <scope>NUCLEOTIDE SEQUENCE [LARGE SCALE GENOMIC DNA]</scope>
    <source>
        <strain evidence="2">cv. 10/8</strain>
        <tissue evidence="1">Leaf</tissue>
    </source>
</reference>